<evidence type="ECO:0000313" key="3">
    <source>
        <dbReference type="Proteomes" id="UP001500279"/>
    </source>
</evidence>
<dbReference type="InterPro" id="IPR005331">
    <property type="entry name" value="Sulfotransferase"/>
</dbReference>
<name>A0ABP3USQ2_9BURK</name>
<gene>
    <name evidence="2" type="ORF">GCM10009107_04750</name>
</gene>
<dbReference type="Pfam" id="PF03567">
    <property type="entry name" value="Sulfotransfer_2"/>
    <property type="match status" value="1"/>
</dbReference>
<feature type="compositionally biased region" description="Low complexity" evidence="1">
    <location>
        <begin position="247"/>
        <end position="270"/>
    </location>
</feature>
<dbReference type="SUPFAM" id="SSF52540">
    <property type="entry name" value="P-loop containing nucleoside triphosphate hydrolases"/>
    <property type="match status" value="1"/>
</dbReference>
<dbReference type="Proteomes" id="UP001500279">
    <property type="component" value="Unassembled WGS sequence"/>
</dbReference>
<keyword evidence="3" id="KW-1185">Reference proteome</keyword>
<accession>A0ABP3USQ2</accession>
<evidence type="ECO:0000256" key="1">
    <source>
        <dbReference type="SAM" id="MobiDB-lite"/>
    </source>
</evidence>
<organism evidence="2 3">
    <name type="scientific">Ideonella azotifigens</name>
    <dbReference type="NCBI Taxonomy" id="513160"/>
    <lineage>
        <taxon>Bacteria</taxon>
        <taxon>Pseudomonadati</taxon>
        <taxon>Pseudomonadota</taxon>
        <taxon>Betaproteobacteria</taxon>
        <taxon>Burkholderiales</taxon>
        <taxon>Sphaerotilaceae</taxon>
        <taxon>Ideonella</taxon>
    </lineage>
</organism>
<proteinExistence type="predicted"/>
<reference evidence="3" key="1">
    <citation type="journal article" date="2019" name="Int. J. Syst. Evol. Microbiol.">
        <title>The Global Catalogue of Microorganisms (GCM) 10K type strain sequencing project: providing services to taxonomists for standard genome sequencing and annotation.</title>
        <authorList>
            <consortium name="The Broad Institute Genomics Platform"/>
            <consortium name="The Broad Institute Genome Sequencing Center for Infectious Disease"/>
            <person name="Wu L."/>
            <person name="Ma J."/>
        </authorList>
    </citation>
    <scope>NUCLEOTIDE SEQUENCE [LARGE SCALE GENOMIC DNA]</scope>
    <source>
        <strain evidence="3">JCM 15503</strain>
    </source>
</reference>
<comment type="caution">
    <text evidence="2">The sequence shown here is derived from an EMBL/GenBank/DDBJ whole genome shotgun (WGS) entry which is preliminary data.</text>
</comment>
<protein>
    <submittedName>
        <fullName evidence="2">Sulfotransferase family 2 domain-containing protein</fullName>
    </submittedName>
</protein>
<sequence>MSRTVILHYHLFKNAGTSLDQVLKQNFGTRWVTREFEARANAATHAQEVAQWIKANPDAVAFSSHTMELPPPEMPGVKIVPLIFVRHPIDRVASAYSFERKQGGKGFGSVLARHTTLGGYCEVRLSMPRDRQCRNFQASRFSRMFAHEQGSELERSLKAVRTLPFVGVVEDFDVSMDKLAALLQLDFPDFRGAQVAANVSRGVSRSLAQRVSELQAELGDEVYDQLIAANTDDLLLHQAATERGRRGVAAAAAEGGPEAVDEAPAAPVPASDESQAGRA</sequence>
<dbReference type="RefSeq" id="WP_141287503.1">
    <property type="nucleotide sequence ID" value="NZ_BAAAEW010000004.1"/>
</dbReference>
<dbReference type="EMBL" id="BAAAEW010000004">
    <property type="protein sequence ID" value="GAA0741848.1"/>
    <property type="molecule type" value="Genomic_DNA"/>
</dbReference>
<evidence type="ECO:0000313" key="2">
    <source>
        <dbReference type="EMBL" id="GAA0741848.1"/>
    </source>
</evidence>
<dbReference type="InterPro" id="IPR027417">
    <property type="entry name" value="P-loop_NTPase"/>
</dbReference>
<feature type="region of interest" description="Disordered" evidence="1">
    <location>
        <begin position="247"/>
        <end position="279"/>
    </location>
</feature>
<dbReference type="Gene3D" id="3.40.50.300">
    <property type="entry name" value="P-loop containing nucleotide triphosphate hydrolases"/>
    <property type="match status" value="1"/>
</dbReference>